<feature type="domain" description="Methyltransferase type 11" evidence="1">
    <location>
        <begin position="62"/>
        <end position="150"/>
    </location>
</feature>
<dbReference type="Gene3D" id="3.40.50.150">
    <property type="entry name" value="Vaccinia Virus protein VP39"/>
    <property type="match status" value="1"/>
</dbReference>
<dbReference type="SUPFAM" id="SSF53335">
    <property type="entry name" value="S-adenosyl-L-methionine-dependent methyltransferases"/>
    <property type="match status" value="1"/>
</dbReference>
<dbReference type="EMBL" id="PYGE01000006">
    <property type="protein sequence ID" value="PSL04072.1"/>
    <property type="molecule type" value="Genomic_DNA"/>
</dbReference>
<dbReference type="InterPro" id="IPR029063">
    <property type="entry name" value="SAM-dependent_MTases_sf"/>
</dbReference>
<name>A0A2P8E3M8_9ACTN</name>
<dbReference type="Proteomes" id="UP000243528">
    <property type="component" value="Unassembled WGS sequence"/>
</dbReference>
<organism evidence="2 3">
    <name type="scientific">Haloactinopolyspora alba</name>
    <dbReference type="NCBI Taxonomy" id="648780"/>
    <lineage>
        <taxon>Bacteria</taxon>
        <taxon>Bacillati</taxon>
        <taxon>Actinomycetota</taxon>
        <taxon>Actinomycetes</taxon>
        <taxon>Jiangellales</taxon>
        <taxon>Jiangellaceae</taxon>
        <taxon>Haloactinopolyspora</taxon>
    </lineage>
</organism>
<evidence type="ECO:0000313" key="2">
    <source>
        <dbReference type="EMBL" id="PSL04072.1"/>
    </source>
</evidence>
<dbReference type="GO" id="GO:0032259">
    <property type="term" value="P:methylation"/>
    <property type="evidence" value="ECO:0007669"/>
    <property type="project" value="UniProtKB-KW"/>
</dbReference>
<dbReference type="AlphaFoldDB" id="A0A2P8E3M8"/>
<proteinExistence type="predicted"/>
<dbReference type="GO" id="GO:0008757">
    <property type="term" value="F:S-adenosylmethionine-dependent methyltransferase activity"/>
    <property type="evidence" value="ECO:0007669"/>
    <property type="project" value="InterPro"/>
</dbReference>
<keyword evidence="2" id="KW-0808">Transferase</keyword>
<dbReference type="InterPro" id="IPR013216">
    <property type="entry name" value="Methyltransf_11"/>
</dbReference>
<keyword evidence="3" id="KW-1185">Reference proteome</keyword>
<keyword evidence="2" id="KW-0489">Methyltransferase</keyword>
<evidence type="ECO:0000259" key="1">
    <source>
        <dbReference type="Pfam" id="PF08241"/>
    </source>
</evidence>
<dbReference type="CDD" id="cd02440">
    <property type="entry name" value="AdoMet_MTases"/>
    <property type="match status" value="1"/>
</dbReference>
<sequence>MGYFAGVLVPDSRSRATLGRSARLFSAFLTEQSNPDNFYEILAGDSVDQLSEFVELPDALVLDVGGGPGYFRRAFRAAGARYVSVDSDVGELAARGSPEPGSVVGSGMALPVRDDAVDVCYSSNVLEHVPRPWAMADEMLRVTRPGGVVFLSFTVWWSPWGGHETAPWHLLGGERAARRYERRTGHPPKNRYGRSLFPVTVRDTLAWARRSPRGQLVRALPRYHPWWAAAVVRVPGVRELVTWNLAVVMRRR</sequence>
<gene>
    <name evidence="2" type="ORF">CLV30_10674</name>
</gene>
<evidence type="ECO:0000313" key="3">
    <source>
        <dbReference type="Proteomes" id="UP000243528"/>
    </source>
</evidence>
<dbReference type="Pfam" id="PF08241">
    <property type="entry name" value="Methyltransf_11"/>
    <property type="match status" value="1"/>
</dbReference>
<protein>
    <submittedName>
        <fullName evidence="2">Methyltransferase family protein</fullName>
    </submittedName>
</protein>
<accession>A0A2P8E3M8</accession>
<comment type="caution">
    <text evidence="2">The sequence shown here is derived from an EMBL/GenBank/DDBJ whole genome shotgun (WGS) entry which is preliminary data.</text>
</comment>
<reference evidence="2 3" key="1">
    <citation type="submission" date="2018-03" db="EMBL/GenBank/DDBJ databases">
        <title>Genomic Encyclopedia of Archaeal and Bacterial Type Strains, Phase II (KMG-II): from individual species to whole genera.</title>
        <authorList>
            <person name="Goeker M."/>
        </authorList>
    </citation>
    <scope>NUCLEOTIDE SEQUENCE [LARGE SCALE GENOMIC DNA]</scope>
    <source>
        <strain evidence="2 3">DSM 45211</strain>
    </source>
</reference>
<dbReference type="OrthoDB" id="3206826at2"/>